<dbReference type="Gene3D" id="3.50.50.60">
    <property type="entry name" value="FAD/NAD(P)-binding domain"/>
    <property type="match status" value="1"/>
</dbReference>
<dbReference type="SUPFAM" id="SSF51905">
    <property type="entry name" value="FAD/NAD(P)-binding domain"/>
    <property type="match status" value="1"/>
</dbReference>
<dbReference type="PANTHER" id="PTHR42923:SF17">
    <property type="entry name" value="AMINE OXIDASE DOMAIN-CONTAINING PROTEIN"/>
    <property type="match status" value="1"/>
</dbReference>
<dbReference type="RefSeq" id="WP_008058110.1">
    <property type="nucleotide sequence ID" value="NZ_AFHG01000029.1"/>
</dbReference>
<dbReference type="PANTHER" id="PTHR42923">
    <property type="entry name" value="PROTOPORPHYRINOGEN OXIDASE"/>
    <property type="match status" value="1"/>
</dbReference>
<comment type="caution">
    <text evidence="2">The sequence shown here is derived from an EMBL/GenBank/DDBJ whole genome shotgun (WGS) entry which is preliminary data.</text>
</comment>
<dbReference type="InterPro" id="IPR002937">
    <property type="entry name" value="Amino_oxidase"/>
</dbReference>
<feature type="domain" description="Amine oxidase" evidence="1">
    <location>
        <begin position="10"/>
        <end position="411"/>
    </location>
</feature>
<keyword evidence="3" id="KW-1185">Reference proteome</keyword>
<gene>
    <name evidence="2" type="ORF">METUNv1_00293</name>
</gene>
<name>F5R7W9_METUF</name>
<dbReference type="Gene3D" id="1.10.405.20">
    <property type="match status" value="1"/>
</dbReference>
<evidence type="ECO:0000313" key="3">
    <source>
        <dbReference type="Proteomes" id="UP000005019"/>
    </source>
</evidence>
<protein>
    <submittedName>
        <fullName evidence="2">Dehydrogenase</fullName>
    </submittedName>
</protein>
<organism evidence="2 3">
    <name type="scientific">Methyloversatilis universalis (strain ATCC BAA-1314 / DSM 25237 / JCM 13912 / CCUG 52030 / FAM5)</name>
    <dbReference type="NCBI Taxonomy" id="1000565"/>
    <lineage>
        <taxon>Bacteria</taxon>
        <taxon>Pseudomonadati</taxon>
        <taxon>Pseudomonadota</taxon>
        <taxon>Betaproteobacteria</taxon>
        <taxon>Nitrosomonadales</taxon>
        <taxon>Sterolibacteriaceae</taxon>
        <taxon>Methyloversatilis</taxon>
    </lineage>
</organism>
<evidence type="ECO:0000313" key="2">
    <source>
        <dbReference type="EMBL" id="EGK73122.1"/>
    </source>
</evidence>
<dbReference type="Pfam" id="PF01593">
    <property type="entry name" value="Amino_oxidase"/>
    <property type="match status" value="1"/>
</dbReference>
<dbReference type="FunFam" id="1.10.405.20:FF:000001">
    <property type="entry name" value="Amine oxidase"/>
    <property type="match status" value="1"/>
</dbReference>
<dbReference type="OrthoDB" id="20837at2"/>
<dbReference type="Proteomes" id="UP000005019">
    <property type="component" value="Unassembled WGS sequence"/>
</dbReference>
<accession>F5R7W9</accession>
<proteinExistence type="predicted"/>
<reference evidence="2 3" key="1">
    <citation type="journal article" date="2011" name="J. Bacteriol.">
        <title>Genome sequence of Methyloversatilis universalis FAM5T, a methylotrophic representative of the order Rhodocyclales.</title>
        <authorList>
            <person name="Kittichotirat W."/>
            <person name="Good N.M."/>
            <person name="Hall R."/>
            <person name="Bringel F."/>
            <person name="Lajus A."/>
            <person name="Medigue C."/>
            <person name="Smalley N.E."/>
            <person name="Beck D."/>
            <person name="Bumgarner R."/>
            <person name="Vuilleumier S."/>
            <person name="Kalyuzhnaya M.G."/>
        </authorList>
    </citation>
    <scope>NUCLEOTIDE SEQUENCE [LARGE SCALE GENOMIC DNA]</scope>
    <source>
        <strain evidence="3">ATCC BAA-1314 / JCM 13912 / FAM5</strain>
    </source>
</reference>
<sequence>MKIAVVGAGISGLSAAWLLSRSHEVTLYEQEGRLGGHSNTLEVELEGVRHPVDTGFIVFNRATYPHLCGLFAHLGVPIADSDMSFGVSLTQPYIEWAGTSLATVFAQPSNLARPRFWGMLQDILRFNSEVTQKAVDGTAEHVSLGDFLQRHRYGDAFRDWYLLPMAAAIWSCPTRTMLAYPLATFARFCHNHGLLRVNDRPQWLTVRGGSREYVKRIAAMLGDVRRGTAVKALHRVSDGVLVDAGGLRERYDEVVLACHSDQALQLLGDQASAAERRLLGAIGYQANLAVLHTDTALLPRNRRVWSSWNYMAGEGRPDDRPVSVSYLMNRLQPLPFQQPVVVSLNPFVEPDPAKVIARIEYAHPVFDGPAIEAQQRLPEIQGRDRLWFCGAWTGYGFHEDGLSSAVRVARHLGAEIPWLRSSEAVSA</sequence>
<dbReference type="InterPro" id="IPR036188">
    <property type="entry name" value="FAD/NAD-bd_sf"/>
</dbReference>
<dbReference type="Gene3D" id="3.30.70.1990">
    <property type="match status" value="1"/>
</dbReference>
<dbReference type="AlphaFoldDB" id="F5R7W9"/>
<evidence type="ECO:0000259" key="1">
    <source>
        <dbReference type="Pfam" id="PF01593"/>
    </source>
</evidence>
<dbReference type="eggNOG" id="COG2907">
    <property type="taxonomic scope" value="Bacteria"/>
</dbReference>
<dbReference type="STRING" id="1000565.METUNv1_00293"/>
<dbReference type="EMBL" id="AFHG01000029">
    <property type="protein sequence ID" value="EGK73122.1"/>
    <property type="molecule type" value="Genomic_DNA"/>
</dbReference>
<dbReference type="GO" id="GO:0016491">
    <property type="term" value="F:oxidoreductase activity"/>
    <property type="evidence" value="ECO:0007669"/>
    <property type="project" value="InterPro"/>
</dbReference>
<dbReference type="InterPro" id="IPR050464">
    <property type="entry name" value="Zeta_carotene_desat/Oxidored"/>
</dbReference>